<keyword evidence="3" id="KW-1185">Reference proteome</keyword>
<proteinExistence type="predicted"/>
<protein>
    <submittedName>
        <fullName evidence="2">Uncharacterized protein</fullName>
    </submittedName>
</protein>
<sequence length="279" mass="33270">MSYIEKQIKNIENNIVVQEKKIKNLEKEIEEIKNESNIIYEKLIRQQDILLKKKEANILTELKVNNLKDENIKVSKSIEDTSFKIDSYFEELKIKKLEIKENTKRIEEINNIIKKNAFYDLKSNKTFLILNDFLIKKKEHNSYLESFLKKKKDKIEVLINEIKKINNNTFSLCQNIISLDNKLISNLYSIKNYINEEINNYQIKREKINENSNSVLCLNLITKIIEKQKIKNLLLHNNFNVNSNIQTIKNSIYQKKSNETKLELELNTQEFLEFEKFLS</sequence>
<dbReference type="EMBL" id="LN835309">
    <property type="protein sequence ID" value="CRH02306.1"/>
    <property type="molecule type" value="Genomic_DNA"/>
</dbReference>
<evidence type="ECO:0000256" key="1">
    <source>
        <dbReference type="SAM" id="Coils"/>
    </source>
</evidence>
<dbReference type="OMA" id="IKENTQC"/>
<dbReference type="AlphaFoldDB" id="A0A1J1HA87"/>
<gene>
    <name evidence="2" type="ORF">PRELSG_1403600</name>
</gene>
<dbReference type="GeneID" id="39738466"/>
<evidence type="ECO:0000313" key="2">
    <source>
        <dbReference type="EMBL" id="CRH02306.1"/>
    </source>
</evidence>
<feature type="coiled-coil region" evidence="1">
    <location>
        <begin position="148"/>
        <end position="211"/>
    </location>
</feature>
<reference evidence="2 3" key="1">
    <citation type="submission" date="2015-04" db="EMBL/GenBank/DDBJ databases">
        <authorList>
            <consortium name="Pathogen Informatics"/>
        </authorList>
    </citation>
    <scope>NUCLEOTIDE SEQUENCE [LARGE SCALE GENOMIC DNA]</scope>
    <source>
        <strain evidence="2 3">SGS1</strain>
    </source>
</reference>
<feature type="coiled-coil region" evidence="1">
    <location>
        <begin position="1"/>
        <end position="42"/>
    </location>
</feature>
<evidence type="ECO:0000313" key="3">
    <source>
        <dbReference type="Proteomes" id="UP000220158"/>
    </source>
</evidence>
<dbReference type="OrthoDB" id="378637at2759"/>
<accession>A0A1J1HA87</accession>
<organism evidence="2 3">
    <name type="scientific">Plasmodium relictum</name>
    <dbReference type="NCBI Taxonomy" id="85471"/>
    <lineage>
        <taxon>Eukaryota</taxon>
        <taxon>Sar</taxon>
        <taxon>Alveolata</taxon>
        <taxon>Apicomplexa</taxon>
        <taxon>Aconoidasida</taxon>
        <taxon>Haemosporida</taxon>
        <taxon>Plasmodiidae</taxon>
        <taxon>Plasmodium</taxon>
        <taxon>Plasmodium (Haemamoeba)</taxon>
    </lineage>
</organism>
<dbReference type="VEuPathDB" id="PlasmoDB:PRELSG_1403600"/>
<dbReference type="RefSeq" id="XP_028534827.1">
    <property type="nucleotide sequence ID" value="XM_028679077.1"/>
</dbReference>
<keyword evidence="1" id="KW-0175">Coiled coil</keyword>
<name>A0A1J1HA87_PLARL</name>
<dbReference type="KEGG" id="prel:PRELSG_1403600"/>
<dbReference type="Proteomes" id="UP000220158">
    <property type="component" value="Chromosome 14"/>
</dbReference>